<dbReference type="NCBIfam" id="TIGR04020">
    <property type="entry name" value="seco_metab_LLM"/>
    <property type="match status" value="1"/>
</dbReference>
<keyword evidence="1" id="KW-0560">Oxidoreductase</keyword>
<dbReference type="Gene3D" id="3.20.20.30">
    <property type="entry name" value="Luciferase-like domain"/>
    <property type="match status" value="1"/>
</dbReference>
<keyword evidence="5" id="KW-1185">Reference proteome</keyword>
<dbReference type="GO" id="GO:0004497">
    <property type="term" value="F:monooxygenase activity"/>
    <property type="evidence" value="ECO:0007669"/>
    <property type="project" value="UniProtKB-KW"/>
</dbReference>
<evidence type="ECO:0000256" key="1">
    <source>
        <dbReference type="ARBA" id="ARBA00023002"/>
    </source>
</evidence>
<dbReference type="InterPro" id="IPR036661">
    <property type="entry name" value="Luciferase-like_sf"/>
</dbReference>
<dbReference type="GO" id="GO:0016705">
    <property type="term" value="F:oxidoreductase activity, acting on paired donors, with incorporation or reduction of molecular oxygen"/>
    <property type="evidence" value="ECO:0007669"/>
    <property type="project" value="InterPro"/>
</dbReference>
<organism evidence="4 5">
    <name type="scientific">Parafrankia colletiae</name>
    <dbReference type="NCBI Taxonomy" id="573497"/>
    <lineage>
        <taxon>Bacteria</taxon>
        <taxon>Bacillati</taxon>
        <taxon>Actinomycetota</taxon>
        <taxon>Actinomycetes</taxon>
        <taxon>Frankiales</taxon>
        <taxon>Frankiaceae</taxon>
        <taxon>Parafrankia</taxon>
    </lineage>
</organism>
<evidence type="ECO:0000259" key="3">
    <source>
        <dbReference type="Pfam" id="PF00296"/>
    </source>
</evidence>
<dbReference type="PANTHER" id="PTHR30137:SF8">
    <property type="entry name" value="BLR5498 PROTEIN"/>
    <property type="match status" value="1"/>
</dbReference>
<dbReference type="Pfam" id="PF00296">
    <property type="entry name" value="Bac_luciferase"/>
    <property type="match status" value="1"/>
</dbReference>
<evidence type="ECO:0000313" key="4">
    <source>
        <dbReference type="EMBL" id="OHV37978.1"/>
    </source>
</evidence>
<dbReference type="Proteomes" id="UP000179627">
    <property type="component" value="Unassembled WGS sequence"/>
</dbReference>
<dbReference type="AlphaFoldDB" id="A0A1S1QTD6"/>
<feature type="domain" description="Luciferase-like" evidence="3">
    <location>
        <begin position="1"/>
        <end position="253"/>
    </location>
</feature>
<reference evidence="5" key="1">
    <citation type="submission" date="2016-07" db="EMBL/GenBank/DDBJ databases">
        <title>Sequence Frankia sp. strain CcI1.17.</title>
        <authorList>
            <person name="Ghodhbane-Gtari F."/>
            <person name="Swanson E."/>
            <person name="Gueddou A."/>
            <person name="Morris K."/>
            <person name="Hezbri K."/>
            <person name="Ktari A."/>
            <person name="Nouioui I."/>
            <person name="Abebe-Akele F."/>
            <person name="Simpson S."/>
            <person name="Thomas K."/>
            <person name="Gtari M."/>
            <person name="Tisa L.S."/>
            <person name="Hurst S."/>
        </authorList>
    </citation>
    <scope>NUCLEOTIDE SEQUENCE [LARGE SCALE GENOMIC DNA]</scope>
    <source>
        <strain evidence="5">Cc1.17</strain>
    </source>
</reference>
<dbReference type="InterPro" id="IPR011251">
    <property type="entry name" value="Luciferase-like_dom"/>
</dbReference>
<gene>
    <name evidence="4" type="ORF">CC117_16025</name>
</gene>
<dbReference type="PANTHER" id="PTHR30137">
    <property type="entry name" value="LUCIFERASE-LIKE MONOOXYGENASE"/>
    <property type="match status" value="1"/>
</dbReference>
<accession>A0A1S1QTD6</accession>
<sequence length="351" mass="38315">MDFGLFYFANDNASGVESYRLLLDGARFADTHGFATVWTPERHFHEFGGPYPNPAVTGAAVAAVTARVNIRAGSVVAPLHHPVRIAEEWSIVDNLSGGRAGIAFAPGWHPGDFALAPDEFKRRKDVMLANLNLVRRLWRREEVELPTGLGSTAKVRSFPAPIQPELPFWLTSSGSRDTFLLAGELGAGVLTHLLGQDLDELGGKIREYRAVVADRHAAPGHVVLMLHTFLGPDRATVRSAVQEPFTEYLRSSVGLSTRAAGDLTTGEQLEQMDPDDLDFLVQRAFERHFEADGLFGTVADGMATLRRLAALGVDEVACLIDFIPDTDTVLAGLNYLNELKDRWNDGRAADA</sequence>
<name>A0A1S1QTD6_9ACTN</name>
<dbReference type="SUPFAM" id="SSF51679">
    <property type="entry name" value="Bacterial luciferase-like"/>
    <property type="match status" value="1"/>
</dbReference>
<dbReference type="RefSeq" id="WP_071084239.1">
    <property type="nucleotide sequence ID" value="NZ_MBLM01000110.1"/>
</dbReference>
<protein>
    <submittedName>
        <fullName evidence="4">Monooxygenase</fullName>
    </submittedName>
</protein>
<dbReference type="EMBL" id="MBLM01000110">
    <property type="protein sequence ID" value="OHV37978.1"/>
    <property type="molecule type" value="Genomic_DNA"/>
</dbReference>
<evidence type="ECO:0000256" key="2">
    <source>
        <dbReference type="ARBA" id="ARBA00023033"/>
    </source>
</evidence>
<proteinExistence type="predicted"/>
<comment type="caution">
    <text evidence="4">The sequence shown here is derived from an EMBL/GenBank/DDBJ whole genome shotgun (WGS) entry which is preliminary data.</text>
</comment>
<dbReference type="InterPro" id="IPR050766">
    <property type="entry name" value="Bact_Lucif_Oxidored"/>
</dbReference>
<keyword evidence="2 4" id="KW-0503">Monooxygenase</keyword>
<evidence type="ECO:0000313" key="5">
    <source>
        <dbReference type="Proteomes" id="UP000179627"/>
    </source>
</evidence>
<dbReference type="GO" id="GO:0005829">
    <property type="term" value="C:cytosol"/>
    <property type="evidence" value="ECO:0007669"/>
    <property type="project" value="TreeGrafter"/>
</dbReference>
<dbReference type="OrthoDB" id="5478077at2"/>
<dbReference type="InterPro" id="IPR024011">
    <property type="entry name" value="Biosynth_lucif-like_mOase_dom"/>
</dbReference>